<keyword evidence="10" id="KW-1185">Reference proteome</keyword>
<keyword evidence="6" id="KW-1133">Transmembrane helix</keyword>
<dbReference type="AlphaFoldDB" id="A0A8X6X3T5"/>
<keyword evidence="4" id="KW-0812">Transmembrane</keyword>
<evidence type="ECO:0000256" key="1">
    <source>
        <dbReference type="ARBA" id="ARBA00004477"/>
    </source>
</evidence>
<feature type="signal peptide" evidence="8">
    <location>
        <begin position="1"/>
        <end position="25"/>
    </location>
</feature>
<evidence type="ECO:0000313" key="10">
    <source>
        <dbReference type="Proteomes" id="UP000886998"/>
    </source>
</evidence>
<dbReference type="Proteomes" id="UP000886998">
    <property type="component" value="Unassembled WGS sequence"/>
</dbReference>
<name>A0A8X6X3T5_9ARAC</name>
<keyword evidence="5" id="KW-0256">Endoplasmic reticulum</keyword>
<dbReference type="OrthoDB" id="10066429at2759"/>
<keyword evidence="3" id="KW-0808">Transferase</keyword>
<dbReference type="InterPro" id="IPR005599">
    <property type="entry name" value="GPI_mannosylTrfase"/>
</dbReference>
<comment type="subcellular location">
    <subcellularLocation>
        <location evidence="1">Endoplasmic reticulum membrane</location>
        <topology evidence="1">Multi-pass membrane protein</topology>
    </subcellularLocation>
</comment>
<organism evidence="9 10">
    <name type="scientific">Trichonephila inaurata madagascariensis</name>
    <dbReference type="NCBI Taxonomy" id="2747483"/>
    <lineage>
        <taxon>Eukaryota</taxon>
        <taxon>Metazoa</taxon>
        <taxon>Ecdysozoa</taxon>
        <taxon>Arthropoda</taxon>
        <taxon>Chelicerata</taxon>
        <taxon>Arachnida</taxon>
        <taxon>Araneae</taxon>
        <taxon>Araneomorphae</taxon>
        <taxon>Entelegynae</taxon>
        <taxon>Araneoidea</taxon>
        <taxon>Nephilidae</taxon>
        <taxon>Trichonephila</taxon>
        <taxon>Trichonephila inaurata</taxon>
    </lineage>
</organism>
<evidence type="ECO:0000256" key="7">
    <source>
        <dbReference type="ARBA" id="ARBA00023136"/>
    </source>
</evidence>
<dbReference type="GO" id="GO:0016757">
    <property type="term" value="F:glycosyltransferase activity"/>
    <property type="evidence" value="ECO:0007669"/>
    <property type="project" value="UniProtKB-KW"/>
</dbReference>
<evidence type="ECO:0000256" key="2">
    <source>
        <dbReference type="ARBA" id="ARBA00022676"/>
    </source>
</evidence>
<sequence>MKLSWYHILCVFRIIFTLFPQTGYIHPDEHFQGPEIVYGDIFNFKIHQAWEFTDEKPIRNIVFPYFITGLPSLLANFLGIKYLHGTFLFPYFMLSRSNSAVIFYKTYMPPRYVLGLTESQKDISIHDFAGVDEDNLKDLLNSLILQSKPQYVYAIIPNEMSIPIQNLSIFQTNYKFVARKCLFPHLSTESLPKLSEVINVILSKLSFWQKMTQIKKFLSIHVLIFKRNA</sequence>
<evidence type="ECO:0000256" key="4">
    <source>
        <dbReference type="ARBA" id="ARBA00022692"/>
    </source>
</evidence>
<reference evidence="9" key="1">
    <citation type="submission" date="2020-08" db="EMBL/GenBank/DDBJ databases">
        <title>Multicomponent nature underlies the extraordinary mechanical properties of spider dragline silk.</title>
        <authorList>
            <person name="Kono N."/>
            <person name="Nakamura H."/>
            <person name="Mori M."/>
            <person name="Yoshida Y."/>
            <person name="Ohtoshi R."/>
            <person name="Malay A.D."/>
            <person name="Moran D.A.P."/>
            <person name="Tomita M."/>
            <person name="Numata K."/>
            <person name="Arakawa K."/>
        </authorList>
    </citation>
    <scope>NUCLEOTIDE SEQUENCE</scope>
</reference>
<evidence type="ECO:0000256" key="3">
    <source>
        <dbReference type="ARBA" id="ARBA00022679"/>
    </source>
</evidence>
<keyword evidence="8" id="KW-0732">Signal</keyword>
<keyword evidence="2 9" id="KW-0328">Glycosyltransferase</keyword>
<evidence type="ECO:0000313" key="9">
    <source>
        <dbReference type="EMBL" id="GFY45509.1"/>
    </source>
</evidence>
<evidence type="ECO:0000256" key="6">
    <source>
        <dbReference type="ARBA" id="ARBA00022989"/>
    </source>
</evidence>
<evidence type="ECO:0000256" key="8">
    <source>
        <dbReference type="SAM" id="SignalP"/>
    </source>
</evidence>
<proteinExistence type="predicted"/>
<comment type="caution">
    <text evidence="9">The sequence shown here is derived from an EMBL/GenBank/DDBJ whole genome shotgun (WGS) entry which is preliminary data.</text>
</comment>
<gene>
    <name evidence="9" type="primary">TRIADDRAFT_54236</name>
    <name evidence="9" type="ORF">TNIN_165341</name>
</gene>
<keyword evidence="7" id="KW-0472">Membrane</keyword>
<accession>A0A8X6X3T5</accession>
<protein>
    <submittedName>
        <fullName evidence="9">Mannosyltransferase</fullName>
    </submittedName>
</protein>
<feature type="chain" id="PRO_5036453860" evidence="8">
    <location>
        <begin position="26"/>
        <end position="229"/>
    </location>
</feature>
<dbReference type="GO" id="GO:0005789">
    <property type="term" value="C:endoplasmic reticulum membrane"/>
    <property type="evidence" value="ECO:0007669"/>
    <property type="project" value="UniProtKB-SubCell"/>
</dbReference>
<dbReference type="EMBL" id="BMAV01004895">
    <property type="protein sequence ID" value="GFY45509.1"/>
    <property type="molecule type" value="Genomic_DNA"/>
</dbReference>
<evidence type="ECO:0000256" key="5">
    <source>
        <dbReference type="ARBA" id="ARBA00022824"/>
    </source>
</evidence>
<dbReference type="Pfam" id="PF03901">
    <property type="entry name" value="Glyco_transf_22"/>
    <property type="match status" value="1"/>
</dbReference>